<sequence>MSSEAGPSRISPSSSTGTPSGTSGASGQSQQPNLPDPLNWTNSNPPAGLPIPYNPYSQYYGRPTLPPLDPSTLPKTQRSPSPSPSPSSEVVHRHWDTSIRSFLERMGLHQALRGFEVDMLVLNSEWERENAPKIVDTLVSDLTRIKDAEQEDPPTPLDDRKLAYIPMENPRAPSSTIKEISRFLSKNRSKNEASNREEFLNAPGSTSCARADAKPQDRDLQMKYDIAKNEDGSLRRTMKDFHAEAQQANVTPSATKDAQIHPGLDDRLTTIETHLAIRYVPSMPRDLLTRLKFLEDHIIRLEKDYPPWAALHFNQPNRGWPPPPRSNPIIVPPHLRAPTSVVKPAASDASNAPLRGEKSSLHQAVMERLEVQQAMGELTATSNAT</sequence>
<accession>A0ACB7IS55</accession>
<reference evidence="1 2" key="1">
    <citation type="journal article" date="2021" name="Appl. Environ. Microbiol.">
        <title>Genetic linkage and physical mapping for an oyster mushroom Pleurotus cornucopiae and QTL analysis for the trait cap color.</title>
        <authorList>
            <person name="Zhang Y."/>
            <person name="Gao W."/>
            <person name="Sonnenberg A."/>
            <person name="Chen Q."/>
            <person name="Zhang J."/>
            <person name="Huang C."/>
        </authorList>
    </citation>
    <scope>NUCLEOTIDE SEQUENCE [LARGE SCALE GENOMIC DNA]</scope>
    <source>
        <strain evidence="1">CCMSSC00406</strain>
    </source>
</reference>
<comment type="caution">
    <text evidence="1">The sequence shown here is derived from an EMBL/GenBank/DDBJ whole genome shotgun (WGS) entry which is preliminary data.</text>
</comment>
<keyword evidence="2" id="KW-1185">Reference proteome</keyword>
<dbReference type="Proteomes" id="UP000824881">
    <property type="component" value="Unassembled WGS sequence"/>
</dbReference>
<organism evidence="1 2">
    <name type="scientific">Pleurotus cornucopiae</name>
    <name type="common">Cornucopia mushroom</name>
    <dbReference type="NCBI Taxonomy" id="5321"/>
    <lineage>
        <taxon>Eukaryota</taxon>
        <taxon>Fungi</taxon>
        <taxon>Dikarya</taxon>
        <taxon>Basidiomycota</taxon>
        <taxon>Agaricomycotina</taxon>
        <taxon>Agaricomycetes</taxon>
        <taxon>Agaricomycetidae</taxon>
        <taxon>Agaricales</taxon>
        <taxon>Pleurotineae</taxon>
        <taxon>Pleurotaceae</taxon>
        <taxon>Pleurotus</taxon>
    </lineage>
</organism>
<gene>
    <name evidence="1" type="ORF">CCMSSC00406_0004001</name>
</gene>
<name>A0ACB7IS55_PLECO</name>
<proteinExistence type="predicted"/>
<evidence type="ECO:0000313" key="1">
    <source>
        <dbReference type="EMBL" id="KAG9220545.1"/>
    </source>
</evidence>
<dbReference type="EMBL" id="WQMT02000007">
    <property type="protein sequence ID" value="KAG9220545.1"/>
    <property type="molecule type" value="Genomic_DNA"/>
</dbReference>
<protein>
    <submittedName>
        <fullName evidence="1">Uncharacterized protein</fullName>
    </submittedName>
</protein>
<evidence type="ECO:0000313" key="2">
    <source>
        <dbReference type="Proteomes" id="UP000824881"/>
    </source>
</evidence>